<feature type="chain" id="PRO_5042867886" evidence="4">
    <location>
        <begin position="30"/>
        <end position="95"/>
    </location>
</feature>
<evidence type="ECO:0000256" key="1">
    <source>
        <dbReference type="ARBA" id="ARBA00004613"/>
    </source>
</evidence>
<dbReference type="PANTHER" id="PTHR35501:SF3">
    <property type="entry name" value="PROTEIN YY1"/>
    <property type="match status" value="1"/>
</dbReference>
<dbReference type="InterPro" id="IPR016140">
    <property type="entry name" value="Bifunc_inhib/LTP/seed_store"/>
</dbReference>
<keyword evidence="4" id="KW-0732">Signal</keyword>
<reference evidence="6 7" key="1">
    <citation type="submission" date="2023-12" db="EMBL/GenBank/DDBJ databases">
        <title>A high-quality genome assembly for Dillenia turbinata (Dilleniales).</title>
        <authorList>
            <person name="Chanderbali A."/>
        </authorList>
    </citation>
    <scope>NUCLEOTIDE SEQUENCE [LARGE SCALE GENOMIC DNA]</scope>
    <source>
        <strain evidence="6">LSX21</strain>
        <tissue evidence="6">Leaf</tissue>
    </source>
</reference>
<dbReference type="PANTHER" id="PTHR35501">
    <property type="entry name" value="PROTEIN YY1"/>
    <property type="match status" value="1"/>
</dbReference>
<keyword evidence="2" id="KW-0964">Secreted</keyword>
<gene>
    <name evidence="6" type="ORF">RJ641_033442</name>
</gene>
<comment type="similarity">
    <text evidence="3">Belongs to the A9/FIL1 family.</text>
</comment>
<dbReference type="AlphaFoldDB" id="A0AAN8VV90"/>
<sequence length="95" mass="9680">MGGNRYGSAMVMMLVVINMATQVPQMGRAQEQSCSAQLGNLNVCAPFVVPGGGNANPGPDCCGALQGVDHDCLCNTLRIAARLPSQCGLPAVTCG</sequence>
<evidence type="ECO:0000259" key="5">
    <source>
        <dbReference type="SMART" id="SM00499"/>
    </source>
</evidence>
<protein>
    <submittedName>
        <fullName evidence="6">Bifunctional inhibitor/plant lipid transfer protein/seed storage helical domain</fullName>
    </submittedName>
</protein>
<feature type="signal peptide" evidence="4">
    <location>
        <begin position="1"/>
        <end position="29"/>
    </location>
</feature>
<keyword evidence="7" id="KW-1185">Reference proteome</keyword>
<dbReference type="Pfam" id="PF14368">
    <property type="entry name" value="LTP_2"/>
    <property type="match status" value="1"/>
</dbReference>
<evidence type="ECO:0000256" key="2">
    <source>
        <dbReference type="ARBA" id="ARBA00022525"/>
    </source>
</evidence>
<evidence type="ECO:0000313" key="7">
    <source>
        <dbReference type="Proteomes" id="UP001370490"/>
    </source>
</evidence>
<evidence type="ECO:0000256" key="4">
    <source>
        <dbReference type="SAM" id="SignalP"/>
    </source>
</evidence>
<accession>A0AAN8VV90</accession>
<comment type="subcellular location">
    <subcellularLocation>
        <location evidence="1">Secreted</location>
    </subcellularLocation>
</comment>
<dbReference type="SUPFAM" id="SSF47699">
    <property type="entry name" value="Bifunctional inhibitor/lipid-transfer protein/seed storage 2S albumin"/>
    <property type="match status" value="1"/>
</dbReference>
<comment type="caution">
    <text evidence="6">The sequence shown here is derived from an EMBL/GenBank/DDBJ whole genome shotgun (WGS) entry which is preliminary data.</text>
</comment>
<dbReference type="EMBL" id="JBAMMX010000007">
    <property type="protein sequence ID" value="KAK6936412.1"/>
    <property type="molecule type" value="Genomic_DNA"/>
</dbReference>
<evidence type="ECO:0000256" key="3">
    <source>
        <dbReference type="ARBA" id="ARBA00038300"/>
    </source>
</evidence>
<dbReference type="GO" id="GO:0005576">
    <property type="term" value="C:extracellular region"/>
    <property type="evidence" value="ECO:0007669"/>
    <property type="project" value="UniProtKB-SubCell"/>
</dbReference>
<feature type="domain" description="Bifunctional inhibitor/plant lipid transfer protein/seed storage helical" evidence="5">
    <location>
        <begin position="34"/>
        <end position="94"/>
    </location>
</feature>
<dbReference type="Proteomes" id="UP001370490">
    <property type="component" value="Unassembled WGS sequence"/>
</dbReference>
<organism evidence="6 7">
    <name type="scientific">Dillenia turbinata</name>
    <dbReference type="NCBI Taxonomy" id="194707"/>
    <lineage>
        <taxon>Eukaryota</taxon>
        <taxon>Viridiplantae</taxon>
        <taxon>Streptophyta</taxon>
        <taxon>Embryophyta</taxon>
        <taxon>Tracheophyta</taxon>
        <taxon>Spermatophyta</taxon>
        <taxon>Magnoliopsida</taxon>
        <taxon>eudicotyledons</taxon>
        <taxon>Gunneridae</taxon>
        <taxon>Pentapetalae</taxon>
        <taxon>Dilleniales</taxon>
        <taxon>Dilleniaceae</taxon>
        <taxon>Dillenia</taxon>
    </lineage>
</organism>
<dbReference type="SMART" id="SM00499">
    <property type="entry name" value="AAI"/>
    <property type="match status" value="1"/>
</dbReference>
<dbReference type="InterPro" id="IPR036312">
    <property type="entry name" value="Bifun_inhib/LTP/seed_sf"/>
</dbReference>
<evidence type="ECO:0000313" key="6">
    <source>
        <dbReference type="EMBL" id="KAK6936412.1"/>
    </source>
</evidence>
<proteinExistence type="inferred from homology"/>
<dbReference type="Gene3D" id="1.10.110.10">
    <property type="entry name" value="Plant lipid-transfer and hydrophobic proteins"/>
    <property type="match status" value="1"/>
</dbReference>
<name>A0AAN8VV90_9MAGN</name>